<dbReference type="SMART" id="SM00633">
    <property type="entry name" value="Glyco_10"/>
    <property type="match status" value="1"/>
</dbReference>
<dbReference type="Pfam" id="PF00331">
    <property type="entry name" value="Glyco_hydro_10"/>
    <property type="match status" value="1"/>
</dbReference>
<comment type="caution">
    <text evidence="10">The sequence shown here is derived from an EMBL/GenBank/DDBJ whole genome shotgun (WGS) entry which is preliminary data.</text>
</comment>
<dbReference type="EMBL" id="JAGEMK010000003">
    <property type="protein sequence ID" value="MBO1751958.1"/>
    <property type="molecule type" value="Genomic_DNA"/>
</dbReference>
<evidence type="ECO:0000313" key="10">
    <source>
        <dbReference type="EMBL" id="MBO1751958.1"/>
    </source>
</evidence>
<dbReference type="Pfam" id="PF02018">
    <property type="entry name" value="CBM_4_9"/>
    <property type="match status" value="2"/>
</dbReference>
<organism evidence="10 11">
    <name type="scientific">Actinotalea soli</name>
    <dbReference type="NCBI Taxonomy" id="2819234"/>
    <lineage>
        <taxon>Bacteria</taxon>
        <taxon>Bacillati</taxon>
        <taxon>Actinomycetota</taxon>
        <taxon>Actinomycetes</taxon>
        <taxon>Micrococcales</taxon>
        <taxon>Cellulomonadaceae</taxon>
        <taxon>Actinotalea</taxon>
    </lineage>
</organism>
<comment type="similarity">
    <text evidence="1 7">Belongs to the glycosyl hydrolase 10 (cellulase F) family.</text>
</comment>
<sequence>MRRPRLFETIGAAVLIAAAGLMAPPAAADDHTPAPTDPPESTTVVSLDFDDESIEPWTTSGNPTLEYVDADEGKALSITRAADYEGIQSPTGLLEPGVEYTFSMRARLPEGAEGSAGVRFVVKPAYTWVGNATVTGEGWTELTGTYTLPADVDPAETQVYLGTADADGPYTVLVDDLLVTAVPAGDPGSGPGTPVDLLFDFEDGLQGWQPRGDAEGDPTVDVTADESYGGAQSARVSDRTSQGDGIGYDVTELFEEGVTYELSAWVKMAAGESADDLWLSLERTAGTATSFDTVGQFPGVGSQEWQQVTVTYTMPAADSAMVYFETSYNTGGAGDFLVDDVRIRTLDAPEIQDLAPLRDTLDVPLGVAIDRRETQGAAAELTTRHFNQITAENHMKVEAWYDGTAFRTHPEATALMDFARSEDLRVYGHVLVWHSQTPDWFFQDAQGAPLTTSEADQQLMRDRMREHIFAVAEALSTGGGYGLYGSEENPLVAWDVVNEVISDSGEFSDGMRRSEWYRILGEEFVDLAFEYADEAFNEVYADPSADRPVTLFINDYNTEQSGKQQRYLGLVERLIERGVPIDGVGHQFHTSLSTPVAALEAALERFSGLGLQQVVTELDVTLGTPVTAANVVEQGYYYRDAFRVFRDYSDQLYSVTVWGLTDPRSWRSAQEPLLFDGQLQAKPAFYGAADGELPARVQAELAFAGSVPLDEGAAASPVWDRLPLHQVGDVAQFQTRWEADHLTVYVEVSDTSPEAGDALTFLLGEQTLTLSRDGSGEVDAVVTETDEGWVAVAHLPLGGATQGDSVDLDLQVTDGEQVTGWNTPGELGTLTLVEPLSFLEVAEAPESPSIDGTVDEVWALAEPVATDTQIEGTGGATAEVRILWSGDGLTLYVLAEVADAQLDLTGSDPWVQDSVEIFLDAGAYRNGPYRYDDTQIRINVDNVVSFGTGDETFQANRLESATSTVEGGYVVEAAISLLEDGGPGTFHGFDVQVNDATAGARTAVRTWADPTGLGYQSTARWGVAQLVEADEEEPPPPAVDPQLALDRWFVSAGRALEVQVSGYLPGSEVEVTLEARRRTPVVLGAVTVGADGSGAATLTVPRGTKVGIYDVVASDGDLTDSQRVLVTPPLPPKPPWWPFPWPW</sequence>
<dbReference type="PROSITE" id="PS51760">
    <property type="entry name" value="GH10_2"/>
    <property type="match status" value="1"/>
</dbReference>
<dbReference type="InterPro" id="IPR017853">
    <property type="entry name" value="GH"/>
</dbReference>
<gene>
    <name evidence="10" type="ORF">J4G33_09095</name>
</gene>
<dbReference type="GO" id="GO:0000272">
    <property type="term" value="P:polysaccharide catabolic process"/>
    <property type="evidence" value="ECO:0007669"/>
    <property type="project" value="UniProtKB-KW"/>
</dbReference>
<evidence type="ECO:0000313" key="11">
    <source>
        <dbReference type="Proteomes" id="UP000664209"/>
    </source>
</evidence>
<dbReference type="RefSeq" id="WP_208055597.1">
    <property type="nucleotide sequence ID" value="NZ_JAGEMK010000003.1"/>
</dbReference>
<reference evidence="10" key="1">
    <citation type="submission" date="2021-03" db="EMBL/GenBank/DDBJ databases">
        <title>Actinotalea soli sp. nov., isolated from soil.</title>
        <authorList>
            <person name="Ping W."/>
            <person name="Zhang J."/>
        </authorList>
    </citation>
    <scope>NUCLEOTIDE SEQUENCE</scope>
    <source>
        <strain evidence="10">BY-33</strain>
    </source>
</reference>
<evidence type="ECO:0000256" key="8">
    <source>
        <dbReference type="SAM" id="SignalP"/>
    </source>
</evidence>
<evidence type="ECO:0000256" key="3">
    <source>
        <dbReference type="ARBA" id="ARBA00022801"/>
    </source>
</evidence>
<dbReference type="InterPro" id="IPR001000">
    <property type="entry name" value="GH10_dom"/>
</dbReference>
<accession>A0A939RVT5</accession>
<evidence type="ECO:0000256" key="7">
    <source>
        <dbReference type="RuleBase" id="RU361174"/>
    </source>
</evidence>
<dbReference type="InterPro" id="IPR044846">
    <property type="entry name" value="GH10"/>
</dbReference>
<dbReference type="CDD" id="cd00005">
    <property type="entry name" value="CBM9_like_1"/>
    <property type="match status" value="1"/>
</dbReference>
<name>A0A939RVT5_9CELL</name>
<evidence type="ECO:0000256" key="5">
    <source>
        <dbReference type="ARBA" id="ARBA00023295"/>
    </source>
</evidence>
<keyword evidence="6 7" id="KW-0624">Polysaccharide degradation</keyword>
<feature type="chain" id="PRO_5038108439" description="Beta-xylanase" evidence="8">
    <location>
        <begin position="29"/>
        <end position="1143"/>
    </location>
</feature>
<dbReference type="SUPFAM" id="SSF49344">
    <property type="entry name" value="CBD9-like"/>
    <property type="match status" value="1"/>
</dbReference>
<dbReference type="PRINTS" id="PR00134">
    <property type="entry name" value="GLHYDRLASE10"/>
</dbReference>
<evidence type="ECO:0000256" key="2">
    <source>
        <dbReference type="ARBA" id="ARBA00022737"/>
    </source>
</evidence>
<keyword evidence="2" id="KW-0677">Repeat</keyword>
<dbReference type="Pfam" id="PF06452">
    <property type="entry name" value="CBM9_1"/>
    <property type="match status" value="1"/>
</dbReference>
<evidence type="ECO:0000256" key="4">
    <source>
        <dbReference type="ARBA" id="ARBA00023277"/>
    </source>
</evidence>
<keyword evidence="11" id="KW-1185">Reference proteome</keyword>
<dbReference type="AlphaFoldDB" id="A0A939RVT5"/>
<dbReference type="Gene3D" id="2.60.120.260">
    <property type="entry name" value="Galactose-binding domain-like"/>
    <property type="match status" value="2"/>
</dbReference>
<dbReference type="PANTHER" id="PTHR31490">
    <property type="entry name" value="GLYCOSYL HYDROLASE"/>
    <property type="match status" value="1"/>
</dbReference>
<dbReference type="Proteomes" id="UP000664209">
    <property type="component" value="Unassembled WGS sequence"/>
</dbReference>
<dbReference type="SUPFAM" id="SSF51445">
    <property type="entry name" value="(Trans)glycosidases"/>
    <property type="match status" value="1"/>
</dbReference>
<dbReference type="Gene3D" id="3.20.20.80">
    <property type="entry name" value="Glycosidases"/>
    <property type="match status" value="1"/>
</dbReference>
<keyword evidence="4 7" id="KW-0119">Carbohydrate metabolism</keyword>
<feature type="signal peptide" evidence="8">
    <location>
        <begin position="1"/>
        <end position="28"/>
    </location>
</feature>
<protein>
    <recommendedName>
        <fullName evidence="7">Beta-xylanase</fullName>
        <ecNumber evidence="7">3.2.1.8</ecNumber>
    </recommendedName>
</protein>
<dbReference type="EC" id="3.2.1.8" evidence="7"/>
<comment type="catalytic activity">
    <reaction evidence="7">
        <text>Endohydrolysis of (1-&gt;4)-beta-D-xylosidic linkages in xylans.</text>
        <dbReference type="EC" id="3.2.1.8"/>
    </reaction>
</comment>
<dbReference type="InterPro" id="IPR010502">
    <property type="entry name" value="Carb-bd_dom_fam9"/>
</dbReference>
<keyword evidence="8" id="KW-0732">Signal</keyword>
<dbReference type="GO" id="GO:0030246">
    <property type="term" value="F:carbohydrate binding"/>
    <property type="evidence" value="ECO:0007669"/>
    <property type="project" value="InterPro"/>
</dbReference>
<dbReference type="InterPro" id="IPR008979">
    <property type="entry name" value="Galactose-bd-like_sf"/>
</dbReference>
<evidence type="ECO:0000256" key="1">
    <source>
        <dbReference type="ARBA" id="ARBA00007495"/>
    </source>
</evidence>
<proteinExistence type="inferred from homology"/>
<keyword evidence="5 7" id="KW-0326">Glycosidase</keyword>
<evidence type="ECO:0000256" key="6">
    <source>
        <dbReference type="ARBA" id="ARBA00023326"/>
    </source>
</evidence>
<dbReference type="GO" id="GO:0031176">
    <property type="term" value="F:endo-1,4-beta-xylanase activity"/>
    <property type="evidence" value="ECO:0007669"/>
    <property type="project" value="UniProtKB-EC"/>
</dbReference>
<dbReference type="PANTHER" id="PTHR31490:SF90">
    <property type="entry name" value="ENDO-1,4-BETA-XYLANASE A"/>
    <property type="match status" value="1"/>
</dbReference>
<feature type="domain" description="GH10" evidence="9">
    <location>
        <begin position="351"/>
        <end position="691"/>
    </location>
</feature>
<dbReference type="SUPFAM" id="SSF49785">
    <property type="entry name" value="Galactose-binding domain-like"/>
    <property type="match status" value="2"/>
</dbReference>
<dbReference type="InterPro" id="IPR003305">
    <property type="entry name" value="CenC_carb-bd"/>
</dbReference>
<keyword evidence="3 7" id="KW-0378">Hydrolase</keyword>
<evidence type="ECO:0000259" key="9">
    <source>
        <dbReference type="PROSITE" id="PS51760"/>
    </source>
</evidence>
<dbReference type="Gene3D" id="2.60.40.1190">
    <property type="match status" value="1"/>
</dbReference>